<feature type="non-terminal residue" evidence="4">
    <location>
        <position position="334"/>
    </location>
</feature>
<organism evidence="4 5">
    <name type="scientific">Aureobasidium melanogenum</name>
    <name type="common">Aureobasidium pullulans var. melanogenum</name>
    <dbReference type="NCBI Taxonomy" id="46634"/>
    <lineage>
        <taxon>Eukaryota</taxon>
        <taxon>Fungi</taxon>
        <taxon>Dikarya</taxon>
        <taxon>Ascomycota</taxon>
        <taxon>Pezizomycotina</taxon>
        <taxon>Dothideomycetes</taxon>
        <taxon>Dothideomycetidae</taxon>
        <taxon>Dothideales</taxon>
        <taxon>Saccotheciaceae</taxon>
        <taxon>Aureobasidium</taxon>
    </lineage>
</organism>
<dbReference type="EMBL" id="JAHFXS010000140">
    <property type="protein sequence ID" value="KAG9988577.1"/>
    <property type="molecule type" value="Genomic_DNA"/>
</dbReference>
<dbReference type="PROSITE" id="PS00028">
    <property type="entry name" value="ZINC_FINGER_C2H2_1"/>
    <property type="match status" value="1"/>
</dbReference>
<proteinExistence type="predicted"/>
<dbReference type="Proteomes" id="UP000729357">
    <property type="component" value="Unassembled WGS sequence"/>
</dbReference>
<keyword evidence="5" id="KW-1185">Reference proteome</keyword>
<feature type="compositionally biased region" description="Low complexity" evidence="2">
    <location>
        <begin position="210"/>
        <end position="221"/>
    </location>
</feature>
<feature type="region of interest" description="Disordered" evidence="2">
    <location>
        <begin position="140"/>
        <end position="167"/>
    </location>
</feature>
<keyword evidence="1" id="KW-0863">Zinc-finger</keyword>
<feature type="region of interest" description="Disordered" evidence="2">
    <location>
        <begin position="210"/>
        <end position="229"/>
    </location>
</feature>
<feature type="compositionally biased region" description="Acidic residues" evidence="2">
    <location>
        <begin position="303"/>
        <end position="328"/>
    </location>
</feature>
<reference evidence="4" key="2">
    <citation type="submission" date="2021-08" db="EMBL/GenBank/DDBJ databases">
        <authorList>
            <person name="Gostincar C."/>
            <person name="Sun X."/>
            <person name="Song Z."/>
            <person name="Gunde-Cimerman N."/>
        </authorList>
    </citation>
    <scope>NUCLEOTIDE SEQUENCE</scope>
    <source>
        <strain evidence="4">EXF-9298</strain>
    </source>
</reference>
<gene>
    <name evidence="4" type="ORF">KCU98_g2503</name>
</gene>
<dbReference type="GO" id="GO:0008270">
    <property type="term" value="F:zinc ion binding"/>
    <property type="evidence" value="ECO:0007669"/>
    <property type="project" value="UniProtKB-KW"/>
</dbReference>
<reference evidence="4" key="1">
    <citation type="journal article" date="2021" name="J Fungi (Basel)">
        <title>Virulence traits and population genomics of the black yeast Aureobasidium melanogenum.</title>
        <authorList>
            <person name="Cernosa A."/>
            <person name="Sun X."/>
            <person name="Gostincar C."/>
            <person name="Fang C."/>
            <person name="Gunde-Cimerman N."/>
            <person name="Song Z."/>
        </authorList>
    </citation>
    <scope>NUCLEOTIDE SEQUENCE</scope>
    <source>
        <strain evidence="4">EXF-9298</strain>
    </source>
</reference>
<feature type="region of interest" description="Disordered" evidence="2">
    <location>
        <begin position="296"/>
        <end position="334"/>
    </location>
</feature>
<keyword evidence="1" id="KW-0862">Zinc</keyword>
<dbReference type="PROSITE" id="PS50157">
    <property type="entry name" value="ZINC_FINGER_C2H2_2"/>
    <property type="match status" value="1"/>
</dbReference>
<feature type="region of interest" description="Disordered" evidence="2">
    <location>
        <begin position="1"/>
        <end position="41"/>
    </location>
</feature>
<feature type="compositionally biased region" description="Polar residues" evidence="2">
    <location>
        <begin position="1"/>
        <end position="11"/>
    </location>
</feature>
<name>A0A9P8G1I2_AURME</name>
<evidence type="ECO:0000256" key="1">
    <source>
        <dbReference type="PROSITE-ProRule" id="PRU00042"/>
    </source>
</evidence>
<evidence type="ECO:0000259" key="3">
    <source>
        <dbReference type="PROSITE" id="PS50157"/>
    </source>
</evidence>
<accession>A0A9P8G1I2</accession>
<protein>
    <recommendedName>
        <fullName evidence="3">C2H2-type domain-containing protein</fullName>
    </recommendedName>
</protein>
<keyword evidence="1" id="KW-0479">Metal-binding</keyword>
<feature type="domain" description="C2H2-type" evidence="3">
    <location>
        <begin position="71"/>
        <end position="99"/>
    </location>
</feature>
<sequence length="334" mass="36848">MRSMTNTQTGSRYEDVTATMQDSITPNELPDEQEDAYQEGYMHDENEVLTFDFESASPAVEEAPSTAPVSLRCRRCSSTFVHQHELVAHVWEGHMKEENLEWLPGTIHKEQEAMVQELIGAFVEYENSVGVSPPVVATDIQPSPPRGPPAAARVPFSRCPPSSARSQSSMMGVFTVDNHAATPGSSHNNSRRILAPAQPGQFAPALAAPGPAAPAGAFPPGALEPDQPFRLGQRVPLGIKLPTNNSMTAFKWEVYKRRGQSAFDWSDKKSITLANRWRSRVSQAAFKRLGLKIDRRKKSAAVVDDDEDEEIEENEDGDEEQEDQEGEEMGTREG</sequence>
<evidence type="ECO:0000256" key="2">
    <source>
        <dbReference type="SAM" id="MobiDB-lite"/>
    </source>
</evidence>
<comment type="caution">
    <text evidence="4">The sequence shown here is derived from an EMBL/GenBank/DDBJ whole genome shotgun (WGS) entry which is preliminary data.</text>
</comment>
<dbReference type="InterPro" id="IPR013087">
    <property type="entry name" value="Znf_C2H2_type"/>
</dbReference>
<evidence type="ECO:0000313" key="5">
    <source>
        <dbReference type="Proteomes" id="UP000729357"/>
    </source>
</evidence>
<dbReference type="AlphaFoldDB" id="A0A9P8G1I2"/>
<evidence type="ECO:0000313" key="4">
    <source>
        <dbReference type="EMBL" id="KAG9988577.1"/>
    </source>
</evidence>